<dbReference type="RefSeq" id="WP_013051665.1">
    <property type="nucleotide sequence ID" value="NC_014012.1"/>
</dbReference>
<gene>
    <name evidence="2" type="ordered locus">SVI_2390</name>
</gene>
<reference evidence="3" key="1">
    <citation type="journal article" date="2010" name="Mol. Biosyst.">
        <title>Complete genome sequence and comparative analysis of Shewanella violacea, a psychrophilic and piezophilic bacterium from deep sea floor sediments.</title>
        <authorList>
            <person name="Aono E."/>
            <person name="Baba T."/>
            <person name="Ara T."/>
            <person name="Nishi T."/>
            <person name="Nakamichi T."/>
            <person name="Inamoto E."/>
            <person name="Toyonaga H."/>
            <person name="Hasegawa M."/>
            <person name="Takai Y."/>
            <person name="Okumura Y."/>
            <person name="Baba M."/>
            <person name="Tomita M."/>
            <person name="Kato C."/>
            <person name="Oshima T."/>
            <person name="Nakasone K."/>
            <person name="Mori H."/>
        </authorList>
    </citation>
    <scope>NUCLEOTIDE SEQUENCE [LARGE SCALE GENOMIC DNA]</scope>
    <source>
        <strain evidence="3">JCM 10179 / CIP 106290 / LMG 19151 / DSS12</strain>
    </source>
</reference>
<dbReference type="STRING" id="637905.SVI_2390"/>
<dbReference type="InterPro" id="IPR020481">
    <property type="entry name" value="Intracell_prot_inh_BsuPI"/>
</dbReference>
<evidence type="ECO:0000313" key="3">
    <source>
        <dbReference type="Proteomes" id="UP000002350"/>
    </source>
</evidence>
<dbReference type="Proteomes" id="UP000002350">
    <property type="component" value="Chromosome"/>
</dbReference>
<dbReference type="EMBL" id="AP011177">
    <property type="protein sequence ID" value="BAJ02361.1"/>
    <property type="molecule type" value="Genomic_DNA"/>
</dbReference>
<dbReference type="Gene3D" id="2.60.40.2360">
    <property type="entry name" value="Intracellular proteinase inhibitor BsuPI"/>
    <property type="match status" value="1"/>
</dbReference>
<dbReference type="HOGENOM" id="CLU_121450_0_0_6"/>
<dbReference type="AlphaFoldDB" id="D4ZL12"/>
<dbReference type="Pfam" id="PF12690">
    <property type="entry name" value="BsuPI"/>
    <property type="match status" value="1"/>
</dbReference>
<proteinExistence type="predicted"/>
<feature type="domain" description="Intracellular proteinase inhibitor BsuPI" evidence="1">
    <location>
        <begin position="83"/>
        <end position="172"/>
    </location>
</feature>
<protein>
    <recommendedName>
        <fullName evidence="1">Intracellular proteinase inhibitor BsuPI domain-containing protein</fullName>
    </recommendedName>
</protein>
<dbReference type="OrthoDB" id="1357684at2"/>
<dbReference type="InterPro" id="IPR038144">
    <property type="entry name" value="IPI"/>
</dbReference>
<evidence type="ECO:0000313" key="2">
    <source>
        <dbReference type="EMBL" id="BAJ02361.1"/>
    </source>
</evidence>
<evidence type="ECO:0000259" key="1">
    <source>
        <dbReference type="Pfam" id="PF12690"/>
    </source>
</evidence>
<dbReference type="eggNOG" id="ENOG5032Q56">
    <property type="taxonomic scope" value="Bacteria"/>
</dbReference>
<name>D4ZL12_SHEVD</name>
<sequence>MNKFLYVSVGFIALSGCSQKVSQGVEPTQVKLQQVAEVEGARIHVSELKYSKSYKLAKNVETVEAKMDKGVLSGQLQITMKTDFTVSLIITNKQSYGVPIQYRSGMTADLHLLDPQGNKIWAWSDSMMFTQAIRDVVIPSGEMTPVRFKLSKEVLAKIKGKGYSLVAIYAGHATESTKVAMGNVHVSLDGYIN</sequence>
<organism evidence="2 3">
    <name type="scientific">Shewanella violacea (strain JCM 10179 / CIP 106290 / LMG 19151 / DSS12)</name>
    <dbReference type="NCBI Taxonomy" id="637905"/>
    <lineage>
        <taxon>Bacteria</taxon>
        <taxon>Pseudomonadati</taxon>
        <taxon>Pseudomonadota</taxon>
        <taxon>Gammaproteobacteria</taxon>
        <taxon>Alteromonadales</taxon>
        <taxon>Shewanellaceae</taxon>
        <taxon>Shewanella</taxon>
    </lineage>
</organism>
<dbReference type="KEGG" id="svo:SVI_2390"/>
<dbReference type="PROSITE" id="PS51257">
    <property type="entry name" value="PROKAR_LIPOPROTEIN"/>
    <property type="match status" value="1"/>
</dbReference>
<keyword evidence="3" id="KW-1185">Reference proteome</keyword>
<accession>D4ZL12</accession>